<protein>
    <submittedName>
        <fullName evidence="1">Uncharacterized protein</fullName>
    </submittedName>
</protein>
<dbReference type="EMBL" id="JAEPRC010000226">
    <property type="protein sequence ID" value="KAG2203540.1"/>
    <property type="molecule type" value="Genomic_DNA"/>
</dbReference>
<evidence type="ECO:0000313" key="1">
    <source>
        <dbReference type="EMBL" id="KAG2203540.1"/>
    </source>
</evidence>
<name>A0A8H7V1C9_9FUNG</name>
<dbReference type="Proteomes" id="UP000650833">
    <property type="component" value="Unassembled WGS sequence"/>
</dbReference>
<keyword evidence="2" id="KW-1185">Reference proteome</keyword>
<dbReference type="PANTHER" id="PTHR39474:SF1">
    <property type="entry name" value="FUNGAL SPECIFIC TRANSCRIPTION FACTOR"/>
    <property type="match status" value="1"/>
</dbReference>
<dbReference type="OrthoDB" id="4590138at2759"/>
<accession>A0A8H7V1C9</accession>
<reference evidence="1" key="1">
    <citation type="submission" date="2020-12" db="EMBL/GenBank/DDBJ databases">
        <title>Metabolic potential, ecology and presence of endohyphal bacteria is reflected in genomic diversity of Mucoromycotina.</title>
        <authorList>
            <person name="Muszewska A."/>
            <person name="Okrasinska A."/>
            <person name="Steczkiewicz K."/>
            <person name="Drgas O."/>
            <person name="Orlowska M."/>
            <person name="Perlinska-Lenart U."/>
            <person name="Aleksandrzak-Piekarczyk T."/>
            <person name="Szatraj K."/>
            <person name="Zielenkiewicz U."/>
            <person name="Pilsyk S."/>
            <person name="Malc E."/>
            <person name="Mieczkowski P."/>
            <person name="Kruszewska J.S."/>
            <person name="Biernat P."/>
            <person name="Pawlowska J."/>
        </authorList>
    </citation>
    <scope>NUCLEOTIDE SEQUENCE</scope>
    <source>
        <strain evidence="1">CBS 226.32</strain>
    </source>
</reference>
<organism evidence="1 2">
    <name type="scientific">Mucor plumbeus</name>
    <dbReference type="NCBI Taxonomy" id="97098"/>
    <lineage>
        <taxon>Eukaryota</taxon>
        <taxon>Fungi</taxon>
        <taxon>Fungi incertae sedis</taxon>
        <taxon>Mucoromycota</taxon>
        <taxon>Mucoromycotina</taxon>
        <taxon>Mucoromycetes</taxon>
        <taxon>Mucorales</taxon>
        <taxon>Mucorineae</taxon>
        <taxon>Mucoraceae</taxon>
        <taxon>Mucor</taxon>
    </lineage>
</organism>
<dbReference type="PANTHER" id="PTHR39474">
    <property type="entry name" value="UNNAMED PRODUCT"/>
    <property type="match status" value="1"/>
</dbReference>
<dbReference type="AlphaFoldDB" id="A0A8H7V1C9"/>
<proteinExistence type="predicted"/>
<comment type="caution">
    <text evidence="1">The sequence shown here is derived from an EMBL/GenBank/DDBJ whole genome shotgun (WGS) entry which is preliminary data.</text>
</comment>
<sequence length="114" mass="13179">MFLQTQFVKQRFSFQQSTNYIRKLAMSSSVGDLKKPILALPSTADETINVDINDSYKLKELGPVVINENGTMSRINNWFEMNDIERANVNRVLLKRNRERLAKLKEAADKEESK</sequence>
<gene>
    <name evidence="1" type="ORF">INT46_011445</name>
</gene>
<evidence type="ECO:0000313" key="2">
    <source>
        <dbReference type="Proteomes" id="UP000650833"/>
    </source>
</evidence>